<evidence type="ECO:0000313" key="3">
    <source>
        <dbReference type="Proteomes" id="UP001159427"/>
    </source>
</evidence>
<dbReference type="PANTHER" id="PTHR21301:SF10">
    <property type="entry name" value="REVERSE TRANSCRIPTASE DOMAIN-CONTAINING PROTEIN"/>
    <property type="match status" value="1"/>
</dbReference>
<dbReference type="PROSITE" id="PS50878">
    <property type="entry name" value="RT_POL"/>
    <property type="match status" value="1"/>
</dbReference>
<evidence type="ECO:0000313" key="2">
    <source>
        <dbReference type="EMBL" id="CAH3159263.1"/>
    </source>
</evidence>
<organism evidence="2 3">
    <name type="scientific">Porites evermanni</name>
    <dbReference type="NCBI Taxonomy" id="104178"/>
    <lineage>
        <taxon>Eukaryota</taxon>
        <taxon>Metazoa</taxon>
        <taxon>Cnidaria</taxon>
        <taxon>Anthozoa</taxon>
        <taxon>Hexacorallia</taxon>
        <taxon>Scleractinia</taxon>
        <taxon>Fungiina</taxon>
        <taxon>Poritidae</taxon>
        <taxon>Porites</taxon>
    </lineage>
</organism>
<feature type="domain" description="Reverse transcriptase" evidence="1">
    <location>
        <begin position="1"/>
        <end position="104"/>
    </location>
</feature>
<proteinExistence type="predicted"/>
<comment type="caution">
    <text evidence="2">The sequence shown here is derived from an EMBL/GenBank/DDBJ whole genome shotgun (WGS) entry which is preliminary data.</text>
</comment>
<dbReference type="Proteomes" id="UP001159427">
    <property type="component" value="Unassembled WGS sequence"/>
</dbReference>
<protein>
    <recommendedName>
        <fullName evidence="1">Reverse transcriptase domain-containing protein</fullName>
    </recommendedName>
</protein>
<evidence type="ECO:0000259" key="1">
    <source>
        <dbReference type="PROSITE" id="PS50878"/>
    </source>
</evidence>
<dbReference type="InterPro" id="IPR000477">
    <property type="entry name" value="RT_dom"/>
</dbReference>
<keyword evidence="3" id="KW-1185">Reference proteome</keyword>
<gene>
    <name evidence="2" type="ORF">PEVE_00003127</name>
</gene>
<reference evidence="2 3" key="1">
    <citation type="submission" date="2022-05" db="EMBL/GenBank/DDBJ databases">
        <authorList>
            <consortium name="Genoscope - CEA"/>
            <person name="William W."/>
        </authorList>
    </citation>
    <scope>NUCLEOTIDE SEQUENCE [LARGE SCALE GENOMIC DNA]</scope>
</reference>
<dbReference type="EMBL" id="CALNXI010001187">
    <property type="protein sequence ID" value="CAH3159263.1"/>
    <property type="molecule type" value="Genomic_DNA"/>
</dbReference>
<dbReference type="PANTHER" id="PTHR21301">
    <property type="entry name" value="REVERSE TRANSCRIPTASE"/>
    <property type="match status" value="1"/>
</dbReference>
<name>A0ABN8Q886_9CNID</name>
<accession>A0ABN8Q886</accession>
<sequence>MNISSLYTVIPNSEGLQALRYFFDQRTVKEPSSEPLLRLAELVLTLNCFSFAGNYYKQINGVAMGTKMGPSCDNLFLGYVEHQFFNNYEGPKPSTVATLTTASA</sequence>